<dbReference type="PRINTS" id="PR00420">
    <property type="entry name" value="RNGMNOXGNASE"/>
</dbReference>
<proteinExistence type="inferred from homology"/>
<dbReference type="Gene3D" id="3.30.70.2450">
    <property type="match status" value="1"/>
</dbReference>
<evidence type="ECO:0000256" key="4">
    <source>
        <dbReference type="ARBA" id="ARBA00022827"/>
    </source>
</evidence>
<dbReference type="InterPro" id="IPR002938">
    <property type="entry name" value="FAD-bd"/>
</dbReference>
<dbReference type="EMBL" id="SEKV01000345">
    <property type="protein sequence ID" value="TFY58687.1"/>
    <property type="molecule type" value="Genomic_DNA"/>
</dbReference>
<dbReference type="InterPro" id="IPR012941">
    <property type="entry name" value="Phe_hydrox_C_dim_dom"/>
</dbReference>
<feature type="domain" description="FAD-binding" evidence="6">
    <location>
        <begin position="7"/>
        <end position="367"/>
    </location>
</feature>
<organism evidence="8 9">
    <name type="scientific">Rhodofomes roseus</name>
    <dbReference type="NCBI Taxonomy" id="34475"/>
    <lineage>
        <taxon>Eukaryota</taxon>
        <taxon>Fungi</taxon>
        <taxon>Dikarya</taxon>
        <taxon>Basidiomycota</taxon>
        <taxon>Agaricomycotina</taxon>
        <taxon>Agaricomycetes</taxon>
        <taxon>Polyporales</taxon>
        <taxon>Rhodofomes</taxon>
    </lineage>
</organism>
<keyword evidence="4" id="KW-0274">FAD</keyword>
<dbReference type="Pfam" id="PF07976">
    <property type="entry name" value="Phe_hydrox_dim"/>
    <property type="match status" value="1"/>
</dbReference>
<name>A0A4Y9YAT5_9APHY</name>
<evidence type="ECO:0000256" key="5">
    <source>
        <dbReference type="ARBA" id="ARBA00023002"/>
    </source>
</evidence>
<dbReference type="InterPro" id="IPR036188">
    <property type="entry name" value="FAD/NAD-bd_sf"/>
</dbReference>
<dbReference type="GO" id="GO:0071949">
    <property type="term" value="F:FAD binding"/>
    <property type="evidence" value="ECO:0007669"/>
    <property type="project" value="InterPro"/>
</dbReference>
<keyword evidence="3" id="KW-0285">Flavoprotein</keyword>
<dbReference type="AlphaFoldDB" id="A0A4Y9YAT5"/>
<dbReference type="Gene3D" id="3.50.50.60">
    <property type="entry name" value="FAD/NAD(P)-binding domain"/>
    <property type="match status" value="1"/>
</dbReference>
<dbReference type="InterPro" id="IPR050641">
    <property type="entry name" value="RIFMO-like"/>
</dbReference>
<dbReference type="SUPFAM" id="SSF52833">
    <property type="entry name" value="Thioredoxin-like"/>
    <property type="match status" value="1"/>
</dbReference>
<evidence type="ECO:0000256" key="1">
    <source>
        <dbReference type="ARBA" id="ARBA00001974"/>
    </source>
</evidence>
<dbReference type="InterPro" id="IPR038220">
    <property type="entry name" value="PHOX_C_sf"/>
</dbReference>
<dbReference type="Pfam" id="PF01494">
    <property type="entry name" value="FAD_binding_3"/>
    <property type="match status" value="1"/>
</dbReference>
<evidence type="ECO:0000256" key="2">
    <source>
        <dbReference type="ARBA" id="ARBA00007801"/>
    </source>
</evidence>
<dbReference type="PANTHER" id="PTHR43004:SF19">
    <property type="entry name" value="BINDING MONOOXYGENASE, PUTATIVE (JCVI)-RELATED"/>
    <property type="match status" value="1"/>
</dbReference>
<evidence type="ECO:0000259" key="6">
    <source>
        <dbReference type="Pfam" id="PF01494"/>
    </source>
</evidence>
<evidence type="ECO:0000259" key="7">
    <source>
        <dbReference type="Pfam" id="PF07976"/>
    </source>
</evidence>
<evidence type="ECO:0000313" key="8">
    <source>
        <dbReference type="EMBL" id="TFY58687.1"/>
    </source>
</evidence>
<sequence>MNSTLNTSILIAGAGPSGLVLALALVKNGVNVRIIDKEPFYRPGQRGAGIQPRTLEIFNYLGVLDDMRAKGIIAPTQRRVYKLPGGVEPLKTVNMLQYDEPTPSTPIIAHRSATLRKANGIHIGQENSEAILRAHLAKYGCSVELGTELRDLEQHPDHIVAHVARKAGDAEKMETITCQFLVGTDGGRGVTRKLLGLTFEGETRAQHTLASEIEIFNLDRNWWHQWGDMSTIYCMMRPTETPNSFYVALGGNIDYEKLESDKDEFVKAIYAATDRYDLQFGKRHWISDWRPNIRMVNKFREGRGFVAGDAAHVHSPTGGQGLNSSVQDSFNLAWKLVLVAKGWASLDLLDTYTEERLPVIDAMLQESTALLNALQTSKTSGKDDTAWKRERLLKMLGINYRWSSIVVDERAEKPKEPVDVYGGETGGDLRAGDRALDAPGSVIVDGSGDQQATLSFFSIFRPTYHTVLLFTPDGSVVQPILEELKRYPTGSVKTVVVYPRDAADVSTVVEADFTAVDNEGHAYAAYGVSIERPATVVIRPDGVVGAIVFCLDGLKAYMTAVFSAL</sequence>
<comment type="caution">
    <text evidence="8">The sequence shown here is derived from an EMBL/GenBank/DDBJ whole genome shotgun (WGS) entry which is preliminary data.</text>
</comment>
<dbReference type="PANTHER" id="PTHR43004">
    <property type="entry name" value="TRK SYSTEM POTASSIUM UPTAKE PROTEIN"/>
    <property type="match status" value="1"/>
</dbReference>
<dbReference type="Proteomes" id="UP000298390">
    <property type="component" value="Unassembled WGS sequence"/>
</dbReference>
<keyword evidence="5" id="KW-0560">Oxidoreductase</keyword>
<dbReference type="InterPro" id="IPR036249">
    <property type="entry name" value="Thioredoxin-like_sf"/>
</dbReference>
<gene>
    <name evidence="8" type="ORF">EVJ58_g6270</name>
</gene>
<dbReference type="STRING" id="34475.A0A4Y9YAT5"/>
<comment type="cofactor">
    <cofactor evidence="1">
        <name>FAD</name>
        <dbReference type="ChEBI" id="CHEBI:57692"/>
    </cofactor>
</comment>
<evidence type="ECO:0000256" key="3">
    <source>
        <dbReference type="ARBA" id="ARBA00022630"/>
    </source>
</evidence>
<comment type="similarity">
    <text evidence="2">Belongs to the PheA/TfdB FAD monooxygenase family.</text>
</comment>
<accession>A0A4Y9YAT5</accession>
<reference evidence="8 9" key="1">
    <citation type="submission" date="2019-01" db="EMBL/GenBank/DDBJ databases">
        <title>Genome sequencing of the rare red list fungi Fomitopsis rosea.</title>
        <authorList>
            <person name="Buettner E."/>
            <person name="Kellner H."/>
        </authorList>
    </citation>
    <scope>NUCLEOTIDE SEQUENCE [LARGE SCALE GENOMIC DNA]</scope>
    <source>
        <strain evidence="8 9">DSM 105464</strain>
    </source>
</reference>
<dbReference type="SUPFAM" id="SSF51905">
    <property type="entry name" value="FAD/NAD(P)-binding domain"/>
    <property type="match status" value="1"/>
</dbReference>
<dbReference type="GO" id="GO:0016709">
    <property type="term" value="F:oxidoreductase activity, acting on paired donors, with incorporation or reduction of molecular oxygen, NAD(P)H as one donor, and incorporation of one atom of oxygen"/>
    <property type="evidence" value="ECO:0007669"/>
    <property type="project" value="UniProtKB-ARBA"/>
</dbReference>
<feature type="domain" description="Phenol hydroxylase-like C-terminal dimerisation" evidence="7">
    <location>
        <begin position="504"/>
        <end position="549"/>
    </location>
</feature>
<evidence type="ECO:0000313" key="9">
    <source>
        <dbReference type="Proteomes" id="UP000298390"/>
    </source>
</evidence>
<dbReference type="Gene3D" id="3.40.30.20">
    <property type="match status" value="1"/>
</dbReference>
<protein>
    <submittedName>
        <fullName evidence="8">Uncharacterized protein</fullName>
    </submittedName>
</protein>